<organism evidence="1">
    <name type="scientific">Anguilla anguilla</name>
    <name type="common">European freshwater eel</name>
    <name type="synonym">Muraena anguilla</name>
    <dbReference type="NCBI Taxonomy" id="7936"/>
    <lineage>
        <taxon>Eukaryota</taxon>
        <taxon>Metazoa</taxon>
        <taxon>Chordata</taxon>
        <taxon>Craniata</taxon>
        <taxon>Vertebrata</taxon>
        <taxon>Euteleostomi</taxon>
        <taxon>Actinopterygii</taxon>
        <taxon>Neopterygii</taxon>
        <taxon>Teleostei</taxon>
        <taxon>Anguilliformes</taxon>
        <taxon>Anguillidae</taxon>
        <taxon>Anguilla</taxon>
    </lineage>
</organism>
<dbReference type="AlphaFoldDB" id="A0A0E9UCD2"/>
<protein>
    <submittedName>
        <fullName evidence="1">Uncharacterized protein</fullName>
    </submittedName>
</protein>
<accession>A0A0E9UCD2</accession>
<dbReference type="EMBL" id="GBXM01045043">
    <property type="protein sequence ID" value="JAH63534.1"/>
    <property type="molecule type" value="Transcribed_RNA"/>
</dbReference>
<reference evidence="1" key="1">
    <citation type="submission" date="2014-11" db="EMBL/GenBank/DDBJ databases">
        <authorList>
            <person name="Amaro Gonzalez C."/>
        </authorList>
    </citation>
    <scope>NUCLEOTIDE SEQUENCE</scope>
</reference>
<evidence type="ECO:0000313" key="1">
    <source>
        <dbReference type="EMBL" id="JAH63534.1"/>
    </source>
</evidence>
<proteinExistence type="predicted"/>
<sequence length="46" mass="5317">MLTGEDQEDQETVDKYLVVSSKRNCSKIAPQLQEELNFIKHSHVDI</sequence>
<name>A0A0E9UCD2_ANGAN</name>
<reference evidence="1" key="2">
    <citation type="journal article" date="2015" name="Fish Shellfish Immunol.">
        <title>Early steps in the European eel (Anguilla anguilla)-Vibrio vulnificus interaction in the gills: Role of the RtxA13 toxin.</title>
        <authorList>
            <person name="Callol A."/>
            <person name="Pajuelo D."/>
            <person name="Ebbesson L."/>
            <person name="Teles M."/>
            <person name="MacKenzie S."/>
            <person name="Amaro C."/>
        </authorList>
    </citation>
    <scope>NUCLEOTIDE SEQUENCE</scope>
</reference>